<reference evidence="4" key="2">
    <citation type="journal article" date="2021" name="Mar. Drugs">
        <title>Genome Reduction and Secondary Metabolism of the Marine Sponge-Associated Cyanobacterium Leptothoe.</title>
        <authorList>
            <person name="Konstantinou D."/>
            <person name="Popin R.V."/>
            <person name="Fewer D.P."/>
            <person name="Sivonen K."/>
            <person name="Gkelis S."/>
        </authorList>
    </citation>
    <scope>NUCLEOTIDE SEQUENCE</scope>
    <source>
        <strain evidence="4">TAU-MAC 1115</strain>
    </source>
</reference>
<dbReference type="PANTHER" id="PTHR44845">
    <property type="entry name" value="CARRIER DOMAIN-CONTAINING PROTEIN"/>
    <property type="match status" value="1"/>
</dbReference>
<dbReference type="CDD" id="cd05235">
    <property type="entry name" value="SDR_e1"/>
    <property type="match status" value="1"/>
</dbReference>
<dbReference type="NCBIfam" id="TIGR01746">
    <property type="entry name" value="Thioester-redct"/>
    <property type="match status" value="1"/>
</dbReference>
<dbReference type="EMBL" id="JADOES010000016">
    <property type="protein sequence ID" value="MBT9315806.1"/>
    <property type="molecule type" value="Genomic_DNA"/>
</dbReference>
<gene>
    <name evidence="4" type="ORF">IXB50_10245</name>
</gene>
<proteinExistence type="predicted"/>
<keyword evidence="1" id="KW-0596">Phosphopantetheine</keyword>
<dbReference type="Pfam" id="PF07993">
    <property type="entry name" value="NAD_binding_4"/>
    <property type="match status" value="1"/>
</dbReference>
<evidence type="ECO:0000313" key="5">
    <source>
        <dbReference type="Proteomes" id="UP000717364"/>
    </source>
</evidence>
<dbReference type="Gene3D" id="3.40.50.720">
    <property type="entry name" value="NAD(P)-binding Rossmann-like Domain"/>
    <property type="match status" value="1"/>
</dbReference>
<evidence type="ECO:0000313" key="4">
    <source>
        <dbReference type="EMBL" id="MBT9315806.1"/>
    </source>
</evidence>
<dbReference type="InterPro" id="IPR013120">
    <property type="entry name" value="FAR_NAD-bd"/>
</dbReference>
<evidence type="ECO:0000256" key="1">
    <source>
        <dbReference type="ARBA" id="ARBA00022450"/>
    </source>
</evidence>
<dbReference type="InterPro" id="IPR036291">
    <property type="entry name" value="NAD(P)-bd_dom_sf"/>
</dbReference>
<accession>A0A947GN09</accession>
<reference evidence="4" key="1">
    <citation type="submission" date="2020-11" db="EMBL/GenBank/DDBJ databases">
        <authorList>
            <person name="Konstantinou D."/>
            <person name="Gkelis S."/>
            <person name="Popin R."/>
            <person name="Fewer D."/>
            <person name="Sivonen K."/>
        </authorList>
    </citation>
    <scope>NUCLEOTIDE SEQUENCE</scope>
    <source>
        <strain evidence="4">TAU-MAC 1115</strain>
    </source>
</reference>
<keyword evidence="5" id="KW-1185">Reference proteome</keyword>
<dbReference type="AlphaFoldDB" id="A0A947GN09"/>
<organism evidence="4 5">
    <name type="scientific">Leptothoe spongobia TAU-MAC 1115</name>
    <dbReference type="NCBI Taxonomy" id="1967444"/>
    <lineage>
        <taxon>Bacteria</taxon>
        <taxon>Bacillati</taxon>
        <taxon>Cyanobacteriota</taxon>
        <taxon>Cyanophyceae</taxon>
        <taxon>Nodosilineales</taxon>
        <taxon>Cymatolegaceae</taxon>
        <taxon>Leptothoe</taxon>
        <taxon>Leptothoe spongobia</taxon>
    </lineage>
</organism>
<comment type="caution">
    <text evidence="4">The sequence shown here is derived from an EMBL/GenBank/DDBJ whole genome shotgun (WGS) entry which is preliminary data.</text>
</comment>
<evidence type="ECO:0000259" key="3">
    <source>
        <dbReference type="Pfam" id="PF07993"/>
    </source>
</evidence>
<dbReference type="PANTHER" id="PTHR44845:SF6">
    <property type="entry name" value="BETA-ALANINE-ACTIVATING ENZYME"/>
    <property type="match status" value="1"/>
</dbReference>
<dbReference type="InterPro" id="IPR010080">
    <property type="entry name" value="Thioester_reductase-like_dom"/>
</dbReference>
<dbReference type="RefSeq" id="WP_215608875.1">
    <property type="nucleotide sequence ID" value="NZ_JADOES010000016.1"/>
</dbReference>
<dbReference type="SUPFAM" id="SSF51735">
    <property type="entry name" value="NAD(P)-binding Rossmann-fold domains"/>
    <property type="match status" value="1"/>
</dbReference>
<feature type="domain" description="Thioester reductase (TE)" evidence="3">
    <location>
        <begin position="13"/>
        <end position="248"/>
    </location>
</feature>
<protein>
    <submittedName>
        <fullName evidence="4">Thioester reductase domain-containing protein</fullName>
    </submittedName>
</protein>
<evidence type="ECO:0000256" key="2">
    <source>
        <dbReference type="ARBA" id="ARBA00022553"/>
    </source>
</evidence>
<sequence>MEQYLTQNKCLFLTGATGFLGAFLLQELLEQTQAKIYCLVRTVDTSTGITRLQENLKHYGIWKTSYQKRIVPIVGDLSQPLLGMNADTFEALAKEIDSIYHSGAWLNYLYPYERLKAVNVSGTQEVLRLASQSKVKPVHFISSIAVFDSLKYAQKHLTELDLPIYDRDIYLGYSQSKRVAEQLVTKARDRGLPVCIYRPPFISGHSQTGISNMDDLICRLIVGCLQLGRAPELDFLLDLAPVDYVSRGIAYLSMQPDSIGKVFHLNNPQPFYWHQLIDWMQSSGFPIERVAYHNWVNQLRSIRSAHRNPLSPLRPFFRKRLADANMTLPELYQQSRRPRFDCQLTRTALSESGITCPAINASLLRTYFEYFWETGSLTHSDLPPRVSSKPLFAAA</sequence>
<dbReference type="Proteomes" id="UP000717364">
    <property type="component" value="Unassembled WGS sequence"/>
</dbReference>
<name>A0A947GN09_9CYAN</name>
<keyword evidence="2" id="KW-0597">Phosphoprotein</keyword>